<gene>
    <name evidence="2" type="ORF">DFP86_103104</name>
</gene>
<dbReference type="Proteomes" id="UP000295611">
    <property type="component" value="Unassembled WGS sequence"/>
</dbReference>
<protein>
    <submittedName>
        <fullName evidence="2">Uncharacterized protein</fullName>
    </submittedName>
</protein>
<evidence type="ECO:0000313" key="3">
    <source>
        <dbReference type="Proteomes" id="UP000295611"/>
    </source>
</evidence>
<feature type="signal peptide" evidence="1">
    <location>
        <begin position="1"/>
        <end position="20"/>
    </location>
</feature>
<organism evidence="2 3">
    <name type="scientific">Paludibacterium purpuratum</name>
    <dbReference type="NCBI Taxonomy" id="1144873"/>
    <lineage>
        <taxon>Bacteria</taxon>
        <taxon>Pseudomonadati</taxon>
        <taxon>Pseudomonadota</taxon>
        <taxon>Betaproteobacteria</taxon>
        <taxon>Neisseriales</taxon>
        <taxon>Chromobacteriaceae</taxon>
        <taxon>Paludibacterium</taxon>
    </lineage>
</organism>
<reference evidence="2 3" key="1">
    <citation type="submission" date="2019-03" db="EMBL/GenBank/DDBJ databases">
        <title>Genomic Encyclopedia of Type Strains, Phase III (KMG-III): the genomes of soil and plant-associated and newly described type strains.</title>
        <authorList>
            <person name="Whitman W."/>
        </authorList>
    </citation>
    <scope>NUCLEOTIDE SEQUENCE [LARGE SCALE GENOMIC DNA]</scope>
    <source>
        <strain evidence="2 3">CECT 8976</strain>
    </source>
</reference>
<dbReference type="EMBL" id="SNZP01000003">
    <property type="protein sequence ID" value="TDR81451.1"/>
    <property type="molecule type" value="Genomic_DNA"/>
</dbReference>
<dbReference type="RefSeq" id="WP_166642148.1">
    <property type="nucleotide sequence ID" value="NZ_SNZP01000003.1"/>
</dbReference>
<accession>A0A4R7B9F6</accession>
<proteinExistence type="predicted"/>
<comment type="caution">
    <text evidence="2">The sequence shown here is derived from an EMBL/GenBank/DDBJ whole genome shotgun (WGS) entry which is preliminary data.</text>
</comment>
<evidence type="ECO:0000256" key="1">
    <source>
        <dbReference type="SAM" id="SignalP"/>
    </source>
</evidence>
<evidence type="ECO:0000313" key="2">
    <source>
        <dbReference type="EMBL" id="TDR81451.1"/>
    </source>
</evidence>
<dbReference type="AlphaFoldDB" id="A0A4R7B9F6"/>
<name>A0A4R7B9F6_9NEIS</name>
<sequence length="47" mass="5296">MMKRVFVALIAASLVLPAVAAQQSLHHKAHKVLHKKAHQELDHHLKN</sequence>
<keyword evidence="3" id="KW-1185">Reference proteome</keyword>
<keyword evidence="1" id="KW-0732">Signal</keyword>
<feature type="chain" id="PRO_5020949378" evidence="1">
    <location>
        <begin position="21"/>
        <end position="47"/>
    </location>
</feature>